<reference evidence="1" key="1">
    <citation type="submission" date="2022-06" db="EMBL/GenBank/DDBJ databases">
        <title>Complete genome sequences of two strains of the flax pathogen Septoria linicola.</title>
        <authorList>
            <person name="Lapalu N."/>
            <person name="Simon A."/>
            <person name="Demenou B."/>
            <person name="Paumier D."/>
            <person name="Guillot M.-P."/>
            <person name="Gout L."/>
            <person name="Valade R."/>
        </authorList>
    </citation>
    <scope>NUCLEOTIDE SEQUENCE</scope>
    <source>
        <strain evidence="1">SE15195</strain>
    </source>
</reference>
<dbReference type="InterPro" id="IPR032675">
    <property type="entry name" value="LRR_dom_sf"/>
</dbReference>
<proteinExistence type="predicted"/>
<evidence type="ECO:0000313" key="1">
    <source>
        <dbReference type="EMBL" id="USW57279.1"/>
    </source>
</evidence>
<gene>
    <name evidence="1" type="ORF">Slin15195_G105980</name>
</gene>
<accession>A0A9Q9AY77</accession>
<organism evidence="1 2">
    <name type="scientific">Septoria linicola</name>
    <dbReference type="NCBI Taxonomy" id="215465"/>
    <lineage>
        <taxon>Eukaryota</taxon>
        <taxon>Fungi</taxon>
        <taxon>Dikarya</taxon>
        <taxon>Ascomycota</taxon>
        <taxon>Pezizomycotina</taxon>
        <taxon>Dothideomycetes</taxon>
        <taxon>Dothideomycetidae</taxon>
        <taxon>Mycosphaerellales</taxon>
        <taxon>Mycosphaerellaceae</taxon>
        <taxon>Septoria</taxon>
    </lineage>
</organism>
<evidence type="ECO:0000313" key="2">
    <source>
        <dbReference type="Proteomes" id="UP001056384"/>
    </source>
</evidence>
<dbReference type="Gene3D" id="3.80.10.10">
    <property type="entry name" value="Ribonuclease Inhibitor"/>
    <property type="match status" value="1"/>
</dbReference>
<name>A0A9Q9AY77_9PEZI</name>
<keyword evidence="2" id="KW-1185">Reference proteome</keyword>
<dbReference type="EMBL" id="CP099426">
    <property type="protein sequence ID" value="USW57279.1"/>
    <property type="molecule type" value="Genomic_DNA"/>
</dbReference>
<sequence length="418" mass="46884">MACFTNLPHSIIRTICLYISDCRAFGLVSRACVEPARSVLFDTISITFYDTRDLGNAALAWAERLELVKSFQHVRTLRIVDEDTHPPIEMFHECGDVLSEKWQYLPDDHPDRIVDEAPGWQALAELLSRLPRLKDLVYAGPLQLHPCVVQCLEDILPTCRLHLETFCLRSLLCSPHQQIDFDPYENKLATHPQLHSVKIARFDEYDDGVFDFHLDALSDMVRGLAPNLRIVSLLREKPGSSPQLLRTKAQTRLRWTGSELGSLPSEYHGNLTSLELAGPGSATLAALQRWSEVTTLSRLEELRLHECIGTDTVDWLSTSCSLARVSKLTIHPASGQIAGLFRTIGNLTELKLVGNFDNEQIYGVLRRHGTSPKHLSIIPSFVHSTSAADMAETIARLCPGLTKYIAHVSHVPMARRKK</sequence>
<dbReference type="SUPFAM" id="SSF52047">
    <property type="entry name" value="RNI-like"/>
    <property type="match status" value="1"/>
</dbReference>
<protein>
    <submittedName>
        <fullName evidence="1">Leucine-rich repeat domain superfamily</fullName>
    </submittedName>
</protein>
<dbReference type="AlphaFoldDB" id="A0A9Q9AY77"/>
<dbReference type="Proteomes" id="UP001056384">
    <property type="component" value="Chromosome 9"/>
</dbReference>